<dbReference type="Proteomes" id="UP001501319">
    <property type="component" value="Unassembled WGS sequence"/>
</dbReference>
<feature type="transmembrane region" description="Helical" evidence="1">
    <location>
        <begin position="179"/>
        <end position="200"/>
    </location>
</feature>
<feature type="transmembrane region" description="Helical" evidence="1">
    <location>
        <begin position="287"/>
        <end position="307"/>
    </location>
</feature>
<evidence type="ECO:0000313" key="3">
    <source>
        <dbReference type="Proteomes" id="UP001501319"/>
    </source>
</evidence>
<name>A0ABN2FGS7_9ACTN</name>
<dbReference type="Pfam" id="PF03988">
    <property type="entry name" value="DUF347"/>
    <property type="match status" value="4"/>
</dbReference>
<reference evidence="2 3" key="1">
    <citation type="journal article" date="2019" name="Int. J. Syst. Evol. Microbiol.">
        <title>The Global Catalogue of Microorganisms (GCM) 10K type strain sequencing project: providing services to taxonomists for standard genome sequencing and annotation.</title>
        <authorList>
            <consortium name="The Broad Institute Genomics Platform"/>
            <consortium name="The Broad Institute Genome Sequencing Center for Infectious Disease"/>
            <person name="Wu L."/>
            <person name="Ma J."/>
        </authorList>
    </citation>
    <scope>NUCLEOTIDE SEQUENCE [LARGE SCALE GENOMIC DNA]</scope>
    <source>
        <strain evidence="2 3">JCM 14306</strain>
    </source>
</reference>
<organism evidence="2 3">
    <name type="scientific">Kribbella alba</name>
    <dbReference type="NCBI Taxonomy" id="190197"/>
    <lineage>
        <taxon>Bacteria</taxon>
        <taxon>Bacillati</taxon>
        <taxon>Actinomycetota</taxon>
        <taxon>Actinomycetes</taxon>
        <taxon>Propionibacteriales</taxon>
        <taxon>Kribbellaceae</taxon>
        <taxon>Kribbella</taxon>
    </lineage>
</organism>
<evidence type="ECO:0000313" key="2">
    <source>
        <dbReference type="EMBL" id="GAA1646236.1"/>
    </source>
</evidence>
<feature type="transmembrane region" description="Helical" evidence="1">
    <location>
        <begin position="237"/>
        <end position="262"/>
    </location>
</feature>
<keyword evidence="1" id="KW-0812">Transmembrane</keyword>
<feature type="transmembrane region" description="Helical" evidence="1">
    <location>
        <begin position="155"/>
        <end position="173"/>
    </location>
</feature>
<keyword evidence="1" id="KW-1133">Transmembrane helix</keyword>
<proteinExistence type="predicted"/>
<sequence length="428" mass="46442">MQVLRARVTGMTTNTASRTAAPRVLLNKVPEVTIWFWLIKILCTTVGESFADWINMQLGVGLIATAIIFTVVFAIVLGWQLSTSRYKPAAYWLTVVVVSVTGTLYTDILTDQLGVPLWISTTVFALALAVVFGIWWARERTLSIHSIVSRPRESFYWLAVLVTFALGTASGDWTLELTGWSPGVSVLLPLALIAIIVGCWRLGANPVLAFWLVYILTRPLGANLGDWLAAPKVPDQGLGLGTLVTSIIFLSAILATVVYLTLTKTDVIEGHQHRERTAKYHQPRREWPLVGVMTAAAIAAGILLSWASAQPHANAAAEGEGPNPAEANVHMTSAQATAKFPKPDVARFRTLIRGMDADLVKGDQAGLSSAVDAYEKAWDDDQPKLEKLDGKAWGFIDSQNDALFTSVRGTKDPAAEKKAVQALLKTLG</sequence>
<comment type="caution">
    <text evidence="2">The sequence shown here is derived from an EMBL/GenBank/DDBJ whole genome shotgun (WGS) entry which is preliminary data.</text>
</comment>
<accession>A0ABN2FGS7</accession>
<evidence type="ECO:0008006" key="4">
    <source>
        <dbReference type="Google" id="ProtNLM"/>
    </source>
</evidence>
<dbReference type="InterPro" id="IPR007136">
    <property type="entry name" value="DUF347"/>
</dbReference>
<keyword evidence="3" id="KW-1185">Reference proteome</keyword>
<keyword evidence="1" id="KW-0472">Membrane</keyword>
<feature type="transmembrane region" description="Helical" evidence="1">
    <location>
        <begin position="115"/>
        <end position="135"/>
    </location>
</feature>
<evidence type="ECO:0000256" key="1">
    <source>
        <dbReference type="SAM" id="Phobius"/>
    </source>
</evidence>
<gene>
    <name evidence="2" type="ORF">GCM10009744_41540</name>
</gene>
<feature type="transmembrane region" description="Helical" evidence="1">
    <location>
        <begin position="89"/>
        <end position="109"/>
    </location>
</feature>
<dbReference type="EMBL" id="BAAANE010000007">
    <property type="protein sequence ID" value="GAA1646236.1"/>
    <property type="molecule type" value="Genomic_DNA"/>
</dbReference>
<feature type="transmembrane region" description="Helical" evidence="1">
    <location>
        <begin position="58"/>
        <end position="77"/>
    </location>
</feature>
<protein>
    <recommendedName>
        <fullName evidence="4">Membrane-anchored protein</fullName>
    </recommendedName>
</protein>
<feature type="transmembrane region" description="Helical" evidence="1">
    <location>
        <begin position="207"/>
        <end position="225"/>
    </location>
</feature>